<evidence type="ECO:0000256" key="1">
    <source>
        <dbReference type="ARBA" id="ARBA00023125"/>
    </source>
</evidence>
<keyword evidence="1 2" id="KW-0238">DNA-binding</keyword>
<proteinExistence type="inferred from homology"/>
<organism evidence="4 5">
    <name type="scientific">Calditerrivibrio nitroreducens</name>
    <dbReference type="NCBI Taxonomy" id="477976"/>
    <lineage>
        <taxon>Bacteria</taxon>
        <taxon>Pseudomonadati</taxon>
        <taxon>Deferribacterota</taxon>
        <taxon>Deferribacteres</taxon>
        <taxon>Deferribacterales</taxon>
        <taxon>Calditerrivibrionaceae</taxon>
    </lineage>
</organism>
<dbReference type="Gene3D" id="3.30.1310.10">
    <property type="entry name" value="Nucleoid-associated protein YbaB-like domain"/>
    <property type="match status" value="1"/>
</dbReference>
<dbReference type="Pfam" id="PF02575">
    <property type="entry name" value="YbaB_DNA_bd"/>
    <property type="match status" value="1"/>
</dbReference>
<dbReference type="EMBL" id="PNIN01000051">
    <property type="protein sequence ID" value="PMP70593.1"/>
    <property type="molecule type" value="Genomic_DNA"/>
</dbReference>
<dbReference type="RefSeq" id="WP_424606167.1">
    <property type="nucleotide sequence ID" value="NZ_JBNAVA010000012.1"/>
</dbReference>
<evidence type="ECO:0000256" key="3">
    <source>
        <dbReference type="SAM" id="Coils"/>
    </source>
</evidence>
<dbReference type="PIRSF" id="PIRSF004555">
    <property type="entry name" value="UCP004555"/>
    <property type="match status" value="1"/>
</dbReference>
<dbReference type="GO" id="GO:0003677">
    <property type="term" value="F:DNA binding"/>
    <property type="evidence" value="ECO:0007669"/>
    <property type="project" value="UniProtKB-UniRule"/>
</dbReference>
<dbReference type="InterPro" id="IPR036894">
    <property type="entry name" value="YbaB-like_sf"/>
</dbReference>
<evidence type="ECO:0000313" key="4">
    <source>
        <dbReference type="EMBL" id="PMP70593.1"/>
    </source>
</evidence>
<dbReference type="InterPro" id="IPR004401">
    <property type="entry name" value="YbaB/EbfC"/>
</dbReference>
<comment type="function">
    <text evidence="2">Binds to DNA and alters its conformation. May be involved in regulation of gene expression, nucleoid organization and DNA protection.</text>
</comment>
<comment type="subunit">
    <text evidence="2">Homodimer.</text>
</comment>
<evidence type="ECO:0000256" key="2">
    <source>
        <dbReference type="HAMAP-Rule" id="MF_00274"/>
    </source>
</evidence>
<keyword evidence="3" id="KW-0175">Coiled coil</keyword>
<accession>A0A2J6WJQ0</accession>
<dbReference type="Proteomes" id="UP000242881">
    <property type="component" value="Unassembled WGS sequence"/>
</dbReference>
<dbReference type="PANTHER" id="PTHR33449:SF1">
    <property type="entry name" value="NUCLEOID-ASSOCIATED PROTEIN YBAB"/>
    <property type="match status" value="1"/>
</dbReference>
<dbReference type="GO" id="GO:0005829">
    <property type="term" value="C:cytosol"/>
    <property type="evidence" value="ECO:0007669"/>
    <property type="project" value="TreeGrafter"/>
</dbReference>
<comment type="similarity">
    <text evidence="2">Belongs to the YbaB/EbfC family.</text>
</comment>
<dbReference type="PANTHER" id="PTHR33449">
    <property type="entry name" value="NUCLEOID-ASSOCIATED PROTEIN YBAB"/>
    <property type="match status" value="1"/>
</dbReference>
<feature type="coiled-coil region" evidence="3">
    <location>
        <begin position="3"/>
        <end position="30"/>
    </location>
</feature>
<comment type="subcellular location">
    <subcellularLocation>
        <location evidence="2">Cytoplasm</location>
        <location evidence="2">Nucleoid</location>
    </subcellularLocation>
</comment>
<sequence length="104" mass="11223">MNIQAIMKQAKIMQKKMEEVQSEVAKETVEATAGGGMVKAVFNGKAELIGITIDKDVVNPEDVEMLQDLIVAAVNEGIKKAQNLLSERMSKLTGGLGINFPGMF</sequence>
<evidence type="ECO:0000313" key="5">
    <source>
        <dbReference type="Proteomes" id="UP000242881"/>
    </source>
</evidence>
<keyword evidence="2" id="KW-0963">Cytoplasm</keyword>
<dbReference type="AlphaFoldDB" id="A0A2J6WJQ0"/>
<comment type="caution">
    <text evidence="4">The sequence shown here is derived from an EMBL/GenBank/DDBJ whole genome shotgun (WGS) entry which is preliminary data.</text>
</comment>
<dbReference type="HAMAP" id="MF_00274">
    <property type="entry name" value="DNA_YbaB_EbfC"/>
    <property type="match status" value="1"/>
</dbReference>
<protein>
    <recommendedName>
        <fullName evidence="2">Nucleoid-associated protein C0187_05460</fullName>
    </recommendedName>
</protein>
<name>A0A2J6WJQ0_9BACT</name>
<gene>
    <name evidence="4" type="ORF">C0187_05460</name>
</gene>
<dbReference type="SUPFAM" id="SSF82607">
    <property type="entry name" value="YbaB-like"/>
    <property type="match status" value="1"/>
</dbReference>
<dbReference type="GO" id="GO:0043590">
    <property type="term" value="C:bacterial nucleoid"/>
    <property type="evidence" value="ECO:0007669"/>
    <property type="project" value="UniProtKB-UniRule"/>
</dbReference>
<dbReference type="NCBIfam" id="TIGR00103">
    <property type="entry name" value="DNA_YbaB_EbfC"/>
    <property type="match status" value="1"/>
</dbReference>
<reference evidence="4 5" key="1">
    <citation type="submission" date="2018-01" db="EMBL/GenBank/DDBJ databases">
        <title>Metagenomic assembled genomes from two thermal pools in the Uzon Caldera, Kamchatka, Russia.</title>
        <authorList>
            <person name="Wilkins L."/>
            <person name="Ettinger C."/>
        </authorList>
    </citation>
    <scope>NUCLEOTIDE SEQUENCE [LARGE SCALE GENOMIC DNA]</scope>
    <source>
        <strain evidence="4">ZAV-05</strain>
    </source>
</reference>